<feature type="compositionally biased region" description="Low complexity" evidence="2">
    <location>
        <begin position="326"/>
        <end position="342"/>
    </location>
</feature>
<reference evidence="4" key="1">
    <citation type="submission" date="2015-12" db="EMBL/GenBank/DDBJ databases">
        <title>De novo transcriptome assembly of four potential Pierce s Disease insect vectors from Arizona vineyards.</title>
        <authorList>
            <person name="Tassone E.E."/>
        </authorList>
    </citation>
    <scope>NUCLEOTIDE SEQUENCE</scope>
</reference>
<evidence type="ECO:0000256" key="1">
    <source>
        <dbReference type="SAM" id="Coils"/>
    </source>
</evidence>
<accession>A0A1B6DIQ2</accession>
<sequence length="517" mass="59244">MENNWFEMDDDMHLMRRRVTTSCVLNSLNVEARSSSSSNSNSSSISSRHMRFRNPELRRFQDIAENSLFHNYCDFTKKPKSKFTSILREPMFQLPEKSMRTDSSDFQTEMGDLKKKIQSVQEENLKLQAVITDLTQVNKRWQNYNNDRQIYVQKLLNTIQDQQAQINEISERTLGSQKEDSCSNASMSSCEGNLETLKNTEQKLKERVELLEFQVKAHRDDWEAELNEKKQALQDKEKAEKKVMELLAELTTLKNTLSSDVEVKRSQFTCRYCGLSCQKEYFPAYSQVFRTAVHLPYSVNSSRERTVYILEDAIGFEEVNTKTVPDSDNSIDSSSNLNNLNSHQKPCSDSRQCDLWQIDEPGPSNQGHDSSYSRSSTVPLVNHHTIQSSCLSKNVTPVNSDQSLNEEVPLKYKQGLSTVTSFVQIPISKSLSAPEKNGDRFLLEPRKSVDSIKFSSVTPPLTLINHFESKDHDSMLEGTETQTMDIIKCPSCTATFPPKMHLKFLDHFESCQIVNKN</sequence>
<keyword evidence="1" id="KW-0175">Coiled coil</keyword>
<feature type="compositionally biased region" description="Polar residues" evidence="2">
    <location>
        <begin position="363"/>
        <end position="377"/>
    </location>
</feature>
<dbReference type="Gene3D" id="1.10.287.1490">
    <property type="match status" value="1"/>
</dbReference>
<evidence type="ECO:0000256" key="2">
    <source>
        <dbReference type="SAM" id="MobiDB-lite"/>
    </source>
</evidence>
<dbReference type="EMBL" id="GEDC01011790">
    <property type="protein sequence ID" value="JAS25508.1"/>
    <property type="molecule type" value="Transcribed_RNA"/>
</dbReference>
<protein>
    <submittedName>
        <fullName evidence="4">Uncharacterized protein</fullName>
    </submittedName>
</protein>
<proteinExistence type="predicted"/>
<organism evidence="4">
    <name type="scientific">Clastoptera arizonana</name>
    <name type="common">Arizona spittle bug</name>
    <dbReference type="NCBI Taxonomy" id="38151"/>
    <lineage>
        <taxon>Eukaryota</taxon>
        <taxon>Metazoa</taxon>
        <taxon>Ecdysozoa</taxon>
        <taxon>Arthropoda</taxon>
        <taxon>Hexapoda</taxon>
        <taxon>Insecta</taxon>
        <taxon>Pterygota</taxon>
        <taxon>Neoptera</taxon>
        <taxon>Paraneoptera</taxon>
        <taxon>Hemiptera</taxon>
        <taxon>Auchenorrhyncha</taxon>
        <taxon>Cercopoidea</taxon>
        <taxon>Clastopteridae</taxon>
        <taxon>Clastoptera</taxon>
    </lineage>
</organism>
<feature type="coiled-coil region" evidence="1">
    <location>
        <begin position="103"/>
        <end position="256"/>
    </location>
</feature>
<name>A0A1B6DIQ2_9HEMI</name>
<dbReference type="EMBL" id="GEDC01023230">
    <property type="protein sequence ID" value="JAS14068.1"/>
    <property type="molecule type" value="Transcribed_RNA"/>
</dbReference>
<evidence type="ECO:0000313" key="3">
    <source>
        <dbReference type="EMBL" id="JAS14068.1"/>
    </source>
</evidence>
<feature type="compositionally biased region" description="Low complexity" evidence="2">
    <location>
        <begin position="34"/>
        <end position="47"/>
    </location>
</feature>
<evidence type="ECO:0000313" key="4">
    <source>
        <dbReference type="EMBL" id="JAS25508.1"/>
    </source>
</evidence>
<feature type="region of interest" description="Disordered" evidence="2">
    <location>
        <begin position="31"/>
        <end position="50"/>
    </location>
</feature>
<feature type="region of interest" description="Disordered" evidence="2">
    <location>
        <begin position="321"/>
        <end position="377"/>
    </location>
</feature>
<dbReference type="EMBL" id="GEDC01001039">
    <property type="protein sequence ID" value="JAS36259.1"/>
    <property type="molecule type" value="Transcribed_RNA"/>
</dbReference>
<evidence type="ECO:0000313" key="5">
    <source>
        <dbReference type="EMBL" id="JAS36259.1"/>
    </source>
</evidence>
<gene>
    <name evidence="3" type="ORF">g.10707</name>
    <name evidence="5" type="ORF">g.10708</name>
    <name evidence="4" type="ORF">g.10709</name>
</gene>
<dbReference type="AlphaFoldDB" id="A0A1B6DIQ2"/>